<evidence type="ECO:0000313" key="2">
    <source>
        <dbReference type="Proteomes" id="UP000270924"/>
    </source>
</evidence>
<dbReference type="OrthoDB" id="10413094at2759"/>
<dbReference type="Proteomes" id="UP000270924">
    <property type="component" value="Unassembled WGS sequence"/>
</dbReference>
<evidence type="ECO:0000313" key="1">
    <source>
        <dbReference type="EMBL" id="VDM10619.1"/>
    </source>
</evidence>
<accession>A0A3P7E3X6</accession>
<organism evidence="1 2">
    <name type="scientific">Wuchereria bancrofti</name>
    <dbReference type="NCBI Taxonomy" id="6293"/>
    <lineage>
        <taxon>Eukaryota</taxon>
        <taxon>Metazoa</taxon>
        <taxon>Ecdysozoa</taxon>
        <taxon>Nematoda</taxon>
        <taxon>Chromadorea</taxon>
        <taxon>Rhabditida</taxon>
        <taxon>Spirurina</taxon>
        <taxon>Spiruromorpha</taxon>
        <taxon>Filarioidea</taxon>
        <taxon>Onchocercidae</taxon>
        <taxon>Wuchereria</taxon>
    </lineage>
</organism>
<reference evidence="1 2" key="1">
    <citation type="submission" date="2018-11" db="EMBL/GenBank/DDBJ databases">
        <authorList>
            <consortium name="Pathogen Informatics"/>
        </authorList>
    </citation>
    <scope>NUCLEOTIDE SEQUENCE [LARGE SCALE GENOMIC DNA]</scope>
</reference>
<dbReference type="AlphaFoldDB" id="A0A3P7E3X6"/>
<dbReference type="Gene3D" id="3.40.50.10590">
    <property type="entry name" value="Zn-dependent exopeptidases"/>
    <property type="match status" value="1"/>
</dbReference>
<dbReference type="InParanoid" id="A0A3P7E3X6"/>
<keyword evidence="2" id="KW-1185">Reference proteome</keyword>
<proteinExistence type="predicted"/>
<gene>
    <name evidence="1" type="ORF">WBA_LOCUS4005</name>
</gene>
<dbReference type="EMBL" id="UYWW01001519">
    <property type="protein sequence ID" value="VDM10619.1"/>
    <property type="molecule type" value="Genomic_DNA"/>
</dbReference>
<protein>
    <submittedName>
        <fullName evidence="1">Uncharacterized protein</fullName>
    </submittedName>
</protein>
<name>A0A3P7E3X6_WUCBA</name>
<sequence>MATLTVKQGIDPELQLSRDTQILLVGKKKLLKNIKFDGNIMAKFSGFVTSKTWDSLMETLAENSSTIPLHLNLATVCF</sequence>